<dbReference type="SUPFAM" id="SSF56784">
    <property type="entry name" value="HAD-like"/>
    <property type="match status" value="1"/>
</dbReference>
<dbReference type="GO" id="GO:0015031">
    <property type="term" value="P:protein transport"/>
    <property type="evidence" value="ECO:0007669"/>
    <property type="project" value="UniProtKB-KW"/>
</dbReference>
<dbReference type="Pfam" id="PF03031">
    <property type="entry name" value="NIF"/>
    <property type="match status" value="1"/>
</dbReference>
<gene>
    <name evidence="4" type="ORF">BgAZ_209270</name>
</gene>
<evidence type="ECO:0000256" key="1">
    <source>
        <dbReference type="RuleBase" id="RU365079"/>
    </source>
</evidence>
<feature type="compositionally biased region" description="Basic and acidic residues" evidence="2">
    <location>
        <begin position="39"/>
        <end position="57"/>
    </location>
</feature>
<keyword evidence="1" id="KW-0812">Transmembrane</keyword>
<dbReference type="AlphaFoldDB" id="A0AAD8PEU2"/>
<keyword evidence="1" id="KW-0472">Membrane</keyword>
<evidence type="ECO:0000313" key="5">
    <source>
        <dbReference type="Proteomes" id="UP001230268"/>
    </source>
</evidence>
<feature type="region of interest" description="Disordered" evidence="2">
    <location>
        <begin position="29"/>
        <end position="75"/>
    </location>
</feature>
<dbReference type="InterPro" id="IPR004274">
    <property type="entry name" value="FCP1_dom"/>
</dbReference>
<comment type="subcellular location">
    <subcellularLocation>
        <location evidence="1">Mitochondrion inner membrane</location>
        <topology evidence="1">Single-pass membrane protein</topology>
    </subcellularLocation>
</comment>
<keyword evidence="1" id="KW-0496">Mitochondrion</keyword>
<keyword evidence="1" id="KW-1133">Transmembrane helix</keyword>
<reference evidence="4" key="1">
    <citation type="submission" date="2023-08" db="EMBL/GenBank/DDBJ databases">
        <title>Draft sequence of the Babesia gibsoni genome.</title>
        <authorList>
            <person name="Yamagishi J.Y."/>
            <person name="Xuan X.X."/>
        </authorList>
    </citation>
    <scope>NUCLEOTIDE SEQUENCE</scope>
    <source>
        <strain evidence="4">Azabu</strain>
    </source>
</reference>
<comment type="subunit">
    <text evidence="1">Component of the TIM23 complex.</text>
</comment>
<keyword evidence="5" id="KW-1185">Reference proteome</keyword>
<feature type="domain" description="FCP1 homology" evidence="3">
    <location>
        <begin position="160"/>
        <end position="301"/>
    </location>
</feature>
<dbReference type="PROSITE" id="PS50969">
    <property type="entry name" value="FCP1"/>
    <property type="match status" value="1"/>
</dbReference>
<dbReference type="GO" id="GO:0005744">
    <property type="term" value="C:TIM23 mitochondrial import inner membrane translocase complex"/>
    <property type="evidence" value="ECO:0007669"/>
    <property type="project" value="UniProtKB-UniRule"/>
</dbReference>
<protein>
    <recommendedName>
        <fullName evidence="1">Mitochondrial import inner membrane translocase subunit TIM50</fullName>
    </recommendedName>
</protein>
<accession>A0AAD8PEU2</accession>
<dbReference type="InterPro" id="IPR036412">
    <property type="entry name" value="HAD-like_sf"/>
</dbReference>
<evidence type="ECO:0000259" key="3">
    <source>
        <dbReference type="PROSITE" id="PS50969"/>
    </source>
</evidence>
<dbReference type="InterPro" id="IPR023214">
    <property type="entry name" value="HAD_sf"/>
</dbReference>
<evidence type="ECO:0000256" key="2">
    <source>
        <dbReference type="SAM" id="MobiDB-lite"/>
    </source>
</evidence>
<dbReference type="Gene3D" id="3.40.50.1000">
    <property type="entry name" value="HAD superfamily/HAD-like"/>
    <property type="match status" value="1"/>
</dbReference>
<keyword evidence="1" id="KW-0811">Translocation</keyword>
<keyword evidence="1" id="KW-0809">Transit peptide</keyword>
<keyword evidence="1" id="KW-0653">Protein transport</keyword>
<comment type="caution">
    <text evidence="4">The sequence shown here is derived from an EMBL/GenBank/DDBJ whole genome shotgun (WGS) entry which is preliminary data.</text>
</comment>
<sequence length="353" mass="40511">MAQYRYYRCNSAATLCRALESPPWYRSFSTVTQSRSHKRETSGAKKGNEDGKSEAIAEKPSPGDATDSLHRTKDDYRSDYNNFDEELDGEVLRVIPMGIFGCASLVLAGYWLSYLRSKDEEDVGILAMVERSMDQMVEKLLALFPSDDNKLLPDVKDLNYPPNLPTLVVDLDKVVAKLEYDRRIGWQVKKRPYADRFFRELVNYYEIVIWSDDSYPVATDVANRWGLPVIGCIHRDQCKKFRNSYIKDLSKLGRDLRRVVLLDHDRIACLLQEGNAIIVKEFDGDENDTELLHLLGLLKTIAISPHDVTYQLKQLGGGLDTTLPKRFAEKTMLDSERARSRQNLSKRLGFKHY</sequence>
<dbReference type="PANTHER" id="PTHR12210">
    <property type="entry name" value="DULLARD PROTEIN PHOSPHATASE"/>
    <property type="match status" value="1"/>
</dbReference>
<name>A0AAD8PEU2_BABGI</name>
<evidence type="ECO:0000313" key="4">
    <source>
        <dbReference type="EMBL" id="KAK1444051.1"/>
    </source>
</evidence>
<keyword evidence="1" id="KW-0813">Transport</keyword>
<dbReference type="InterPro" id="IPR050365">
    <property type="entry name" value="TIM50"/>
</dbReference>
<dbReference type="Proteomes" id="UP001230268">
    <property type="component" value="Unassembled WGS sequence"/>
</dbReference>
<dbReference type="EMBL" id="JAVEPI010000002">
    <property type="protein sequence ID" value="KAK1444051.1"/>
    <property type="molecule type" value="Genomic_DNA"/>
</dbReference>
<comment type="similarity">
    <text evidence="1">Belongs to the TIM50 family.</text>
</comment>
<organism evidence="4 5">
    <name type="scientific">Babesia gibsoni</name>
    <dbReference type="NCBI Taxonomy" id="33632"/>
    <lineage>
        <taxon>Eukaryota</taxon>
        <taxon>Sar</taxon>
        <taxon>Alveolata</taxon>
        <taxon>Apicomplexa</taxon>
        <taxon>Aconoidasida</taxon>
        <taxon>Piroplasmida</taxon>
        <taxon>Babesiidae</taxon>
        <taxon>Babesia</taxon>
    </lineage>
</organism>
<dbReference type="CDD" id="cd07521">
    <property type="entry name" value="HAD_FCP1-like"/>
    <property type="match status" value="1"/>
</dbReference>
<feature type="transmembrane region" description="Helical" evidence="1">
    <location>
        <begin position="91"/>
        <end position="112"/>
    </location>
</feature>
<comment type="function">
    <text evidence="1">Essential component of the TIM23 complex, a complex that mediates the translocation of transit peptide-containing proteins across the mitochondrial inner membrane.</text>
</comment>
<dbReference type="SMART" id="SM00577">
    <property type="entry name" value="CPDc"/>
    <property type="match status" value="1"/>
</dbReference>
<proteinExistence type="inferred from homology"/>